<dbReference type="InterPro" id="IPR012337">
    <property type="entry name" value="RNaseH-like_sf"/>
</dbReference>
<dbReference type="InterPro" id="IPR048519">
    <property type="entry name" value="Gfd2/YDR514C-like_C"/>
</dbReference>
<feature type="compositionally biased region" description="Basic and acidic residues" evidence="1">
    <location>
        <begin position="280"/>
        <end position="290"/>
    </location>
</feature>
<feature type="region of interest" description="Disordered" evidence="1">
    <location>
        <begin position="256"/>
        <end position="290"/>
    </location>
</feature>
<evidence type="ECO:0000259" key="2">
    <source>
        <dbReference type="Pfam" id="PF21762"/>
    </source>
</evidence>
<dbReference type="InterPro" id="IPR040151">
    <property type="entry name" value="Gfd2/YDR514C-like"/>
</dbReference>
<evidence type="ECO:0000256" key="1">
    <source>
        <dbReference type="SAM" id="MobiDB-lite"/>
    </source>
</evidence>
<dbReference type="AlphaFoldDB" id="A0A8K0STY1"/>
<name>A0A8K0STY1_9HYPO</name>
<feature type="domain" description="Gfd2/YDR514C-like C-terminal" evidence="2">
    <location>
        <begin position="107"/>
        <end position="216"/>
    </location>
</feature>
<dbReference type="EMBL" id="JAGPNK010000004">
    <property type="protein sequence ID" value="KAH7322838.1"/>
    <property type="molecule type" value="Genomic_DNA"/>
</dbReference>
<accession>A0A8K0STY1</accession>
<dbReference type="InterPro" id="IPR036397">
    <property type="entry name" value="RNaseH_sf"/>
</dbReference>
<sequence length="310" mass="33821">MTSTALSGNPVHAAPCSVRTTPKVSKDGLSILLRTLGLVPDESKFTQDSLPTLVGIDFENVINMKHGFSESSDGQAGIAILDPAKLDSCLPSELISTYNFIAGSPSYIAPASARFIFGESTVVDPTEMLASIEAVMPKHRPLVLVGHSPEQDVQVLASLGYELPPDTRVIDTRRIAGEVLGTISVSLGSLLRRLKCPFDGLHSAGNDATFALRAALLLAARVSESQYADECSVLTAAATYPTSDRLIVLTKANKRAKKREKEERERQKELQKALKQMARARTDEERDEIRAERAARRREAEMNADKFWSL</sequence>
<dbReference type="Pfam" id="PF21762">
    <property type="entry name" value="DEDDh_C"/>
    <property type="match status" value="1"/>
</dbReference>
<comment type="caution">
    <text evidence="3">The sequence shown here is derived from an EMBL/GenBank/DDBJ whole genome shotgun (WGS) entry which is preliminary data.</text>
</comment>
<reference evidence="3" key="1">
    <citation type="journal article" date="2021" name="Nat. Commun.">
        <title>Genetic determinants of endophytism in the Arabidopsis root mycobiome.</title>
        <authorList>
            <person name="Mesny F."/>
            <person name="Miyauchi S."/>
            <person name="Thiergart T."/>
            <person name="Pickel B."/>
            <person name="Atanasova L."/>
            <person name="Karlsson M."/>
            <person name="Huettel B."/>
            <person name="Barry K.W."/>
            <person name="Haridas S."/>
            <person name="Chen C."/>
            <person name="Bauer D."/>
            <person name="Andreopoulos W."/>
            <person name="Pangilinan J."/>
            <person name="LaButti K."/>
            <person name="Riley R."/>
            <person name="Lipzen A."/>
            <person name="Clum A."/>
            <person name="Drula E."/>
            <person name="Henrissat B."/>
            <person name="Kohler A."/>
            <person name="Grigoriev I.V."/>
            <person name="Martin F.M."/>
            <person name="Hacquard S."/>
        </authorList>
    </citation>
    <scope>NUCLEOTIDE SEQUENCE</scope>
    <source>
        <strain evidence="3">MPI-CAGE-CH-0235</strain>
    </source>
</reference>
<proteinExistence type="predicted"/>
<dbReference type="SUPFAM" id="SSF53098">
    <property type="entry name" value="Ribonuclease H-like"/>
    <property type="match status" value="1"/>
</dbReference>
<gene>
    <name evidence="3" type="ORF">B0I35DRAFT_426578</name>
</gene>
<organism evidence="3 4">
    <name type="scientific">Stachybotrys elegans</name>
    <dbReference type="NCBI Taxonomy" id="80388"/>
    <lineage>
        <taxon>Eukaryota</taxon>
        <taxon>Fungi</taxon>
        <taxon>Dikarya</taxon>
        <taxon>Ascomycota</taxon>
        <taxon>Pezizomycotina</taxon>
        <taxon>Sordariomycetes</taxon>
        <taxon>Hypocreomycetidae</taxon>
        <taxon>Hypocreales</taxon>
        <taxon>Stachybotryaceae</taxon>
        <taxon>Stachybotrys</taxon>
    </lineage>
</organism>
<dbReference type="Gene3D" id="3.30.420.10">
    <property type="entry name" value="Ribonuclease H-like superfamily/Ribonuclease H"/>
    <property type="match status" value="1"/>
</dbReference>
<dbReference type="PANTHER" id="PTHR28083:SF1">
    <property type="entry name" value="GOOD FOR FULL DBP5 ACTIVITY PROTEIN 2"/>
    <property type="match status" value="1"/>
</dbReference>
<dbReference type="PANTHER" id="PTHR28083">
    <property type="entry name" value="GOOD FOR FULL DBP5 ACTIVITY PROTEIN 2"/>
    <property type="match status" value="1"/>
</dbReference>
<dbReference type="GO" id="GO:0003676">
    <property type="term" value="F:nucleic acid binding"/>
    <property type="evidence" value="ECO:0007669"/>
    <property type="project" value="InterPro"/>
</dbReference>
<evidence type="ECO:0000313" key="3">
    <source>
        <dbReference type="EMBL" id="KAH7322838.1"/>
    </source>
</evidence>
<dbReference type="OrthoDB" id="5953249at2759"/>
<keyword evidence="4" id="KW-1185">Reference proteome</keyword>
<feature type="compositionally biased region" description="Basic and acidic residues" evidence="1">
    <location>
        <begin position="259"/>
        <end position="272"/>
    </location>
</feature>
<protein>
    <recommendedName>
        <fullName evidence="2">Gfd2/YDR514C-like C-terminal domain-containing protein</fullName>
    </recommendedName>
</protein>
<dbReference type="Proteomes" id="UP000813444">
    <property type="component" value="Unassembled WGS sequence"/>
</dbReference>
<evidence type="ECO:0000313" key="4">
    <source>
        <dbReference type="Proteomes" id="UP000813444"/>
    </source>
</evidence>